<gene>
    <name evidence="2" type="ORF">HO173_002257</name>
</gene>
<evidence type="ECO:0000313" key="2">
    <source>
        <dbReference type="EMBL" id="KAF6239711.1"/>
    </source>
</evidence>
<comment type="caution">
    <text evidence="2">The sequence shown here is derived from an EMBL/GenBank/DDBJ whole genome shotgun (WGS) entry which is preliminary data.</text>
</comment>
<name>A0A8H6G391_9LECA</name>
<feature type="compositionally biased region" description="Low complexity" evidence="1">
    <location>
        <begin position="80"/>
        <end position="90"/>
    </location>
</feature>
<evidence type="ECO:0000256" key="1">
    <source>
        <dbReference type="SAM" id="MobiDB-lite"/>
    </source>
</evidence>
<dbReference type="RefSeq" id="XP_037168986.1">
    <property type="nucleotide sequence ID" value="XM_037304191.1"/>
</dbReference>
<feature type="compositionally biased region" description="Polar residues" evidence="1">
    <location>
        <begin position="22"/>
        <end position="47"/>
    </location>
</feature>
<keyword evidence="3" id="KW-1185">Reference proteome</keyword>
<organism evidence="2 3">
    <name type="scientific">Letharia columbiana</name>
    <dbReference type="NCBI Taxonomy" id="112416"/>
    <lineage>
        <taxon>Eukaryota</taxon>
        <taxon>Fungi</taxon>
        <taxon>Dikarya</taxon>
        <taxon>Ascomycota</taxon>
        <taxon>Pezizomycotina</taxon>
        <taxon>Lecanoromycetes</taxon>
        <taxon>OSLEUM clade</taxon>
        <taxon>Lecanoromycetidae</taxon>
        <taxon>Lecanorales</taxon>
        <taxon>Lecanorineae</taxon>
        <taxon>Parmeliaceae</taxon>
        <taxon>Letharia</taxon>
    </lineage>
</organism>
<feature type="compositionally biased region" description="Pro residues" evidence="1">
    <location>
        <begin position="91"/>
        <end position="101"/>
    </location>
</feature>
<feature type="region of interest" description="Disordered" evidence="1">
    <location>
        <begin position="1"/>
        <end position="138"/>
    </location>
</feature>
<evidence type="ECO:0000313" key="3">
    <source>
        <dbReference type="Proteomes" id="UP000578531"/>
    </source>
</evidence>
<feature type="compositionally biased region" description="Basic residues" evidence="1">
    <location>
        <begin position="129"/>
        <end position="138"/>
    </location>
</feature>
<dbReference type="GeneID" id="59283931"/>
<dbReference type="Proteomes" id="UP000578531">
    <property type="component" value="Unassembled WGS sequence"/>
</dbReference>
<accession>A0A8H6G391</accession>
<feature type="compositionally biased region" description="Low complexity" evidence="1">
    <location>
        <begin position="50"/>
        <end position="67"/>
    </location>
</feature>
<dbReference type="AlphaFoldDB" id="A0A8H6G391"/>
<proteinExistence type="predicted"/>
<protein>
    <submittedName>
        <fullName evidence="2">Uncharacterized protein</fullName>
    </submittedName>
</protein>
<sequence>MPPPPSSEPVRLAHLFVRLPNHHQQNGSKPTGQNGDSGSNPSASTHHQLPAPTTTTPSTPTKTHQTPSNLPSAHLPPTPTSTKPLKRPLFPLDPAPAPDPETPSRKRLRPAPLPHQRPSSRSCTAAKGGKSRRSPGWS</sequence>
<reference evidence="2 3" key="1">
    <citation type="journal article" date="2020" name="Genomics">
        <title>Complete, high-quality genomes from long-read metagenomic sequencing of two wolf lichen thalli reveals enigmatic genome architecture.</title>
        <authorList>
            <person name="McKenzie S.K."/>
            <person name="Walston R.F."/>
            <person name="Allen J.L."/>
        </authorList>
    </citation>
    <scope>NUCLEOTIDE SEQUENCE [LARGE SCALE GENOMIC DNA]</scope>
    <source>
        <strain evidence="2">WasteWater2</strain>
    </source>
</reference>
<dbReference type="EMBL" id="JACCJC010000005">
    <property type="protein sequence ID" value="KAF6239711.1"/>
    <property type="molecule type" value="Genomic_DNA"/>
</dbReference>